<accession>K0K2Q2</accession>
<keyword evidence="2" id="KW-0813">Transport</keyword>
<evidence type="ECO:0000256" key="1">
    <source>
        <dbReference type="ARBA" id="ARBA00005695"/>
    </source>
</evidence>
<dbReference type="GO" id="GO:0043190">
    <property type="term" value="C:ATP-binding cassette (ABC) transporter complex"/>
    <property type="evidence" value="ECO:0007669"/>
    <property type="project" value="InterPro"/>
</dbReference>
<dbReference type="AlphaFoldDB" id="K0K2Q2"/>
<dbReference type="InterPro" id="IPR030678">
    <property type="entry name" value="Peptide/Ni-bd"/>
</dbReference>
<evidence type="ECO:0000259" key="5">
    <source>
        <dbReference type="Pfam" id="PF00496"/>
    </source>
</evidence>
<dbReference type="SUPFAM" id="SSF53850">
    <property type="entry name" value="Periplasmic binding protein-like II"/>
    <property type="match status" value="1"/>
</dbReference>
<sequence length="520" mass="54652">MVQGQGFDRRALLRLSLLAGATAVGAPLLSSCGGGNAETPAAAGQSGQAGKPLATLSVSAPHAVTDSEAGNPLATSIGATLIVMRHVYDSLMVLDKGEYKYQLAESVTPNADASEWTIKIRSGVTFHDGKPVRAADVVHSLRTVGTKPSNRASVYAMVNLPGVTAVDELTVKVPLLVPRGDFKESVLIVFSPVFPEGMTEFSKPIGSGPYKLAERNGTTTKLVANEQYWGGKPTVGELRIVGVADAAARLSALKAGQVDYAIGISATGAKTETANTALTIIRGGAANSNALSFAMNQKLAPFDNPKVRKAVRLAVDRKALVDNALLGQGSTADDVVGKNLPGYADLAERKRDLDQARALFAEAGVTKLTLRTGELVAGMMNASKLLVQQLKEAGVELTLEELSVDAFYADITTLATHPFQAFYYVNRPAAVHLSAVTHGKAPFNVTGTSADYQAKLAKAQATPEDAARGKAFGELQKEFYEQGGDVLWGFQEQLDASRAGIGGVRIEQSVQLFDRATGPA</sequence>
<dbReference type="Proteomes" id="UP000006281">
    <property type="component" value="Chromosome"/>
</dbReference>
<dbReference type="Gene3D" id="3.40.190.10">
    <property type="entry name" value="Periplasmic binding protein-like II"/>
    <property type="match status" value="1"/>
</dbReference>
<feature type="domain" description="Solute-binding protein family 5" evidence="5">
    <location>
        <begin position="99"/>
        <end position="430"/>
    </location>
</feature>
<dbReference type="GO" id="GO:1904680">
    <property type="term" value="F:peptide transmembrane transporter activity"/>
    <property type="evidence" value="ECO:0007669"/>
    <property type="project" value="TreeGrafter"/>
</dbReference>
<gene>
    <name evidence="6" type="ordered locus">BN6_45980</name>
</gene>
<evidence type="ECO:0000256" key="4">
    <source>
        <dbReference type="SAM" id="SignalP"/>
    </source>
</evidence>
<dbReference type="Gene3D" id="3.10.105.10">
    <property type="entry name" value="Dipeptide-binding Protein, Domain 3"/>
    <property type="match status" value="1"/>
</dbReference>
<evidence type="ECO:0000256" key="2">
    <source>
        <dbReference type="ARBA" id="ARBA00022448"/>
    </source>
</evidence>
<dbReference type="PATRIC" id="fig|1179773.3.peg.4607"/>
<dbReference type="OrthoDB" id="9046151at2"/>
<evidence type="ECO:0000256" key="3">
    <source>
        <dbReference type="ARBA" id="ARBA00022729"/>
    </source>
</evidence>
<dbReference type="eggNOG" id="COG0747">
    <property type="taxonomic scope" value="Bacteria"/>
</dbReference>
<keyword evidence="3 4" id="KW-0732">Signal</keyword>
<dbReference type="PROSITE" id="PS51318">
    <property type="entry name" value="TAT"/>
    <property type="match status" value="1"/>
</dbReference>
<dbReference type="GO" id="GO:0042597">
    <property type="term" value="C:periplasmic space"/>
    <property type="evidence" value="ECO:0007669"/>
    <property type="project" value="UniProtKB-ARBA"/>
</dbReference>
<dbReference type="Pfam" id="PF00496">
    <property type="entry name" value="SBP_bac_5"/>
    <property type="match status" value="1"/>
</dbReference>
<keyword evidence="7" id="KW-1185">Reference proteome</keyword>
<dbReference type="EMBL" id="HE804045">
    <property type="protein sequence ID" value="CCH31877.1"/>
    <property type="molecule type" value="Genomic_DNA"/>
</dbReference>
<dbReference type="InterPro" id="IPR000914">
    <property type="entry name" value="SBP_5_dom"/>
</dbReference>
<dbReference type="HOGENOM" id="CLU_017028_7_4_11"/>
<name>K0K2Q2_SACES</name>
<proteinExistence type="inferred from homology"/>
<dbReference type="PANTHER" id="PTHR30290:SF9">
    <property type="entry name" value="OLIGOPEPTIDE-BINDING PROTEIN APPA"/>
    <property type="match status" value="1"/>
</dbReference>
<dbReference type="CDD" id="cd08503">
    <property type="entry name" value="PBP2_NikA_DppA_OppA_like_17"/>
    <property type="match status" value="1"/>
</dbReference>
<dbReference type="Gene3D" id="3.90.76.10">
    <property type="entry name" value="Dipeptide-binding Protein, Domain 1"/>
    <property type="match status" value="1"/>
</dbReference>
<evidence type="ECO:0000313" key="7">
    <source>
        <dbReference type="Proteomes" id="UP000006281"/>
    </source>
</evidence>
<protein>
    <submittedName>
        <fullName evidence="6">ABC-type transporter, substrate-binding protein,family 5</fullName>
    </submittedName>
</protein>
<comment type="similarity">
    <text evidence="1">Belongs to the bacterial solute-binding protein 5 family.</text>
</comment>
<evidence type="ECO:0000313" key="6">
    <source>
        <dbReference type="EMBL" id="CCH31877.1"/>
    </source>
</evidence>
<feature type="signal peptide" evidence="4">
    <location>
        <begin position="1"/>
        <end position="26"/>
    </location>
</feature>
<dbReference type="STRING" id="1179773.BN6_45980"/>
<dbReference type="GO" id="GO:0015833">
    <property type="term" value="P:peptide transport"/>
    <property type="evidence" value="ECO:0007669"/>
    <property type="project" value="TreeGrafter"/>
</dbReference>
<dbReference type="PIRSF" id="PIRSF002741">
    <property type="entry name" value="MppA"/>
    <property type="match status" value="1"/>
</dbReference>
<dbReference type="InterPro" id="IPR006311">
    <property type="entry name" value="TAT_signal"/>
</dbReference>
<dbReference type="BioCyc" id="SESP1179773:BN6_RS22255-MONOMER"/>
<feature type="chain" id="PRO_5039483823" evidence="4">
    <location>
        <begin position="27"/>
        <end position="520"/>
    </location>
</feature>
<dbReference type="PANTHER" id="PTHR30290">
    <property type="entry name" value="PERIPLASMIC BINDING COMPONENT OF ABC TRANSPORTER"/>
    <property type="match status" value="1"/>
</dbReference>
<reference evidence="6 7" key="1">
    <citation type="journal article" date="2012" name="BMC Genomics">
        <title>Complete genome sequence of Saccharothrix espanaensis DSM 44229T and comparison to the other completely sequenced Pseudonocardiaceae.</title>
        <authorList>
            <person name="Strobel T."/>
            <person name="Al-Dilaimi A."/>
            <person name="Blom J."/>
            <person name="Gessner A."/>
            <person name="Kalinowski J."/>
            <person name="Luzhetska M."/>
            <person name="Puhler A."/>
            <person name="Szczepanowski R."/>
            <person name="Bechthold A."/>
            <person name="Ruckert C."/>
        </authorList>
    </citation>
    <scope>NUCLEOTIDE SEQUENCE [LARGE SCALE GENOMIC DNA]</scope>
    <source>
        <strain evidence="7">ATCC 51144 / DSM 44229 / JCM 9112 / NBRC 15066 / NRRL 15764</strain>
    </source>
</reference>
<organism evidence="6 7">
    <name type="scientific">Saccharothrix espanaensis (strain ATCC 51144 / DSM 44229 / JCM 9112 / NBRC 15066 / NRRL 15764)</name>
    <dbReference type="NCBI Taxonomy" id="1179773"/>
    <lineage>
        <taxon>Bacteria</taxon>
        <taxon>Bacillati</taxon>
        <taxon>Actinomycetota</taxon>
        <taxon>Actinomycetes</taxon>
        <taxon>Pseudonocardiales</taxon>
        <taxon>Pseudonocardiaceae</taxon>
        <taxon>Saccharothrix</taxon>
    </lineage>
</organism>
<dbReference type="InterPro" id="IPR039424">
    <property type="entry name" value="SBP_5"/>
</dbReference>
<dbReference type="KEGG" id="sesp:BN6_45980"/>